<evidence type="ECO:0000313" key="4">
    <source>
        <dbReference type="Proteomes" id="UP001228113"/>
    </source>
</evidence>
<dbReference type="InterPro" id="IPR010982">
    <property type="entry name" value="Lambda_DNA-bd_dom_sf"/>
</dbReference>
<feature type="compositionally biased region" description="Pro residues" evidence="1">
    <location>
        <begin position="139"/>
        <end position="152"/>
    </location>
</feature>
<dbReference type="InterPro" id="IPR050400">
    <property type="entry name" value="Bact_Cytoskel_RodZ"/>
</dbReference>
<protein>
    <recommendedName>
        <fullName evidence="5">Helix-turn-helix domain-containing protein</fullName>
    </recommendedName>
</protein>
<dbReference type="Proteomes" id="UP001228113">
    <property type="component" value="Chromosome"/>
</dbReference>
<evidence type="ECO:0000256" key="1">
    <source>
        <dbReference type="SAM" id="MobiDB-lite"/>
    </source>
</evidence>
<dbReference type="PANTHER" id="PTHR34475">
    <property type="match status" value="1"/>
</dbReference>
<feature type="region of interest" description="Disordered" evidence="1">
    <location>
        <begin position="130"/>
        <end position="152"/>
    </location>
</feature>
<dbReference type="PANTHER" id="PTHR34475:SF1">
    <property type="entry name" value="CYTOSKELETON PROTEIN RODZ"/>
    <property type="match status" value="1"/>
</dbReference>
<sequence length="272" mass="29495">MSGEAQGAPPPGIGEALRKARLEQGISLYALGFDLNISVRILEAVEADAWEKVPPGRERPYARQIAERLGVDLEALSEPWSRLPGAMEQEPPDPRRERLERVLMGGLTAATILLVLWLVVPGRSLRRERREELTAADRTPPPRWTPASPAGPYPVVGEVLPEAPVNEEGVLVALRALDTCVVTIAQEQGQPPQARVLRISDPWQLRVKGPFSVAIDNAGVAVLDVAGRRIRHGGAVGEAWTGKFTGTGELIVPEAVPPNRPSTPPETDQEEE</sequence>
<gene>
    <name evidence="3" type="ORF">METESE_23440</name>
</gene>
<evidence type="ECO:0000313" key="3">
    <source>
        <dbReference type="EMBL" id="BDU77386.1"/>
    </source>
</evidence>
<dbReference type="AlphaFoldDB" id="A0AA48H4P3"/>
<dbReference type="Gene3D" id="1.10.260.40">
    <property type="entry name" value="lambda repressor-like DNA-binding domains"/>
    <property type="match status" value="1"/>
</dbReference>
<name>A0AA48H4P3_9BACT</name>
<accession>A0AA48H4P3</accession>
<keyword evidence="2" id="KW-0812">Transmembrane</keyword>
<dbReference type="InterPro" id="IPR001387">
    <property type="entry name" value="Cro/C1-type_HTH"/>
</dbReference>
<organism evidence="3 4">
    <name type="scientific">Mesoterricola sediminis</name>
    <dbReference type="NCBI Taxonomy" id="2927980"/>
    <lineage>
        <taxon>Bacteria</taxon>
        <taxon>Pseudomonadati</taxon>
        <taxon>Acidobacteriota</taxon>
        <taxon>Holophagae</taxon>
        <taxon>Holophagales</taxon>
        <taxon>Holophagaceae</taxon>
        <taxon>Mesoterricola</taxon>
    </lineage>
</organism>
<evidence type="ECO:0008006" key="5">
    <source>
        <dbReference type="Google" id="ProtNLM"/>
    </source>
</evidence>
<feature type="transmembrane region" description="Helical" evidence="2">
    <location>
        <begin position="102"/>
        <end position="120"/>
    </location>
</feature>
<feature type="region of interest" description="Disordered" evidence="1">
    <location>
        <begin position="251"/>
        <end position="272"/>
    </location>
</feature>
<keyword evidence="2" id="KW-0472">Membrane</keyword>
<dbReference type="Pfam" id="PF13413">
    <property type="entry name" value="HTH_25"/>
    <property type="match status" value="1"/>
</dbReference>
<reference evidence="3" key="1">
    <citation type="journal article" date="2023" name="Int. J. Syst. Evol. Microbiol.">
        <title>Mesoterricola silvestris gen. nov., sp. nov., Mesoterricola sediminis sp. nov., Geothrix oryzae sp. nov., Geothrix edaphica sp. nov., Geothrix rubra sp. nov., and Geothrix limicola sp. nov., six novel members of Acidobacteriota isolated from soils.</title>
        <authorList>
            <person name="Itoh H."/>
            <person name="Sugisawa Y."/>
            <person name="Mise K."/>
            <person name="Xu Z."/>
            <person name="Kuniyasu M."/>
            <person name="Ushijima N."/>
            <person name="Kawano K."/>
            <person name="Kobayashi E."/>
            <person name="Shiratori Y."/>
            <person name="Masuda Y."/>
            <person name="Senoo K."/>
        </authorList>
    </citation>
    <scope>NUCLEOTIDE SEQUENCE</scope>
    <source>
        <strain evidence="3">W786</strain>
    </source>
</reference>
<keyword evidence="2" id="KW-1133">Transmembrane helix</keyword>
<evidence type="ECO:0000256" key="2">
    <source>
        <dbReference type="SAM" id="Phobius"/>
    </source>
</evidence>
<feature type="compositionally biased region" description="Pro residues" evidence="1">
    <location>
        <begin position="255"/>
        <end position="264"/>
    </location>
</feature>
<keyword evidence="4" id="KW-1185">Reference proteome</keyword>
<dbReference type="CDD" id="cd00093">
    <property type="entry name" value="HTH_XRE"/>
    <property type="match status" value="1"/>
</dbReference>
<proteinExistence type="predicted"/>
<dbReference type="RefSeq" id="WP_279342026.1">
    <property type="nucleotide sequence ID" value="NZ_AP027081.1"/>
</dbReference>
<dbReference type="GO" id="GO:0003677">
    <property type="term" value="F:DNA binding"/>
    <property type="evidence" value="ECO:0007669"/>
    <property type="project" value="InterPro"/>
</dbReference>
<dbReference type="EMBL" id="AP027081">
    <property type="protein sequence ID" value="BDU77386.1"/>
    <property type="molecule type" value="Genomic_DNA"/>
</dbReference>
<dbReference type="KEGG" id="msea:METESE_23440"/>